<reference evidence="2" key="1">
    <citation type="submission" date="2018-02" db="EMBL/GenBank/DDBJ databases">
        <authorList>
            <person name="Hausmann B."/>
        </authorList>
    </citation>
    <scope>NUCLEOTIDE SEQUENCE [LARGE SCALE GENOMIC DNA]</scope>
    <source>
        <strain evidence="2">Peat soil MAG SbF1</strain>
    </source>
</reference>
<sequence length="369" mass="43397">MPNFFIPAALFIETKGMVRIMKEINVNITYDSTVTINQHALYYLAGVKPNLEWKLRTIAAHKIPSQEELIELELQKEQAERYINTQEGMLEVAKFTEECVSIFHSLQHDPSCIIDYLQGKKIIFVAGATRTGGTFLTSKLFEVFKMRLEDFNLHMVHDTLPNMPKSFPNEVNELPNFLFELAQVIVWIKREFKNSHIAIKKRTSFEYYLPLLYNIFGDNAEYILTIRHPVPSGFSMAKKKGIEVNSHCSPAWWYDLIESRKGLSGRKWDRLNCIERFAMYWQICYEAVAKNRNYKQKIKVVPYNKHSFQDLISYIAYKYHGNNVILNDFIVTAKDYKGTWSKDYMDNVIEQVNYHWELSRLKFPILELK</sequence>
<dbReference type="Gene3D" id="3.40.50.300">
    <property type="entry name" value="P-loop containing nucleotide triphosphate hydrolases"/>
    <property type="match status" value="1"/>
</dbReference>
<dbReference type="InterPro" id="IPR027417">
    <property type="entry name" value="P-loop_NTPase"/>
</dbReference>
<gene>
    <name evidence="1" type="ORF">SBF1_310047</name>
</gene>
<proteinExistence type="predicted"/>
<accession>A0A2U3KY04</accession>
<organism evidence="1 2">
    <name type="scientific">Candidatus Desulfosporosinus infrequens</name>
    <dbReference type="NCBI Taxonomy" id="2043169"/>
    <lineage>
        <taxon>Bacteria</taxon>
        <taxon>Bacillati</taxon>
        <taxon>Bacillota</taxon>
        <taxon>Clostridia</taxon>
        <taxon>Eubacteriales</taxon>
        <taxon>Desulfitobacteriaceae</taxon>
        <taxon>Desulfosporosinus</taxon>
    </lineage>
</organism>
<evidence type="ECO:0008006" key="3">
    <source>
        <dbReference type="Google" id="ProtNLM"/>
    </source>
</evidence>
<protein>
    <recommendedName>
        <fullName evidence="3">Sulfotransferase family protein</fullName>
    </recommendedName>
</protein>
<name>A0A2U3KY04_9FIRM</name>
<dbReference type="AlphaFoldDB" id="A0A2U3KY04"/>
<evidence type="ECO:0000313" key="2">
    <source>
        <dbReference type="Proteomes" id="UP000238916"/>
    </source>
</evidence>
<evidence type="ECO:0000313" key="1">
    <source>
        <dbReference type="EMBL" id="SPF44564.1"/>
    </source>
</evidence>
<dbReference type="SUPFAM" id="SSF52540">
    <property type="entry name" value="P-loop containing nucleoside triphosphate hydrolases"/>
    <property type="match status" value="1"/>
</dbReference>
<dbReference type="EMBL" id="OMOF01000235">
    <property type="protein sequence ID" value="SPF44564.1"/>
    <property type="molecule type" value="Genomic_DNA"/>
</dbReference>
<dbReference type="Proteomes" id="UP000238916">
    <property type="component" value="Unassembled WGS sequence"/>
</dbReference>